<keyword evidence="3" id="KW-1185">Reference proteome</keyword>
<comment type="caution">
    <text evidence="2">The sequence shown here is derived from an EMBL/GenBank/DDBJ whole genome shotgun (WGS) entry which is preliminary data.</text>
</comment>
<gene>
    <name evidence="2" type="ORF">EVAR_12191_1</name>
</gene>
<evidence type="ECO:0000256" key="1">
    <source>
        <dbReference type="SAM" id="MobiDB-lite"/>
    </source>
</evidence>
<dbReference type="AlphaFoldDB" id="A0A4C1UIB3"/>
<feature type="region of interest" description="Disordered" evidence="1">
    <location>
        <begin position="56"/>
        <end position="89"/>
    </location>
</feature>
<dbReference type="EMBL" id="BGZK01000171">
    <property type="protein sequence ID" value="GBP25712.1"/>
    <property type="molecule type" value="Genomic_DNA"/>
</dbReference>
<dbReference type="Proteomes" id="UP000299102">
    <property type="component" value="Unassembled WGS sequence"/>
</dbReference>
<evidence type="ECO:0000313" key="3">
    <source>
        <dbReference type="Proteomes" id="UP000299102"/>
    </source>
</evidence>
<sequence length="89" mass="9980">MIKKKCACCGAEHATEVYAHATEVKLFQWCTVTPLLKHPLPLSFYFRLRIISTPRRPTTSACGRRHQSDEQGRSRAVGLTCPRRHGASG</sequence>
<protein>
    <submittedName>
        <fullName evidence="2">Uncharacterized protein</fullName>
    </submittedName>
</protein>
<reference evidence="2 3" key="1">
    <citation type="journal article" date="2019" name="Commun. Biol.">
        <title>The bagworm genome reveals a unique fibroin gene that provides high tensile strength.</title>
        <authorList>
            <person name="Kono N."/>
            <person name="Nakamura H."/>
            <person name="Ohtoshi R."/>
            <person name="Tomita M."/>
            <person name="Numata K."/>
            <person name="Arakawa K."/>
        </authorList>
    </citation>
    <scope>NUCLEOTIDE SEQUENCE [LARGE SCALE GENOMIC DNA]</scope>
</reference>
<accession>A0A4C1UIB3</accession>
<proteinExistence type="predicted"/>
<organism evidence="2 3">
    <name type="scientific">Eumeta variegata</name>
    <name type="common">Bagworm moth</name>
    <name type="synonym">Eumeta japonica</name>
    <dbReference type="NCBI Taxonomy" id="151549"/>
    <lineage>
        <taxon>Eukaryota</taxon>
        <taxon>Metazoa</taxon>
        <taxon>Ecdysozoa</taxon>
        <taxon>Arthropoda</taxon>
        <taxon>Hexapoda</taxon>
        <taxon>Insecta</taxon>
        <taxon>Pterygota</taxon>
        <taxon>Neoptera</taxon>
        <taxon>Endopterygota</taxon>
        <taxon>Lepidoptera</taxon>
        <taxon>Glossata</taxon>
        <taxon>Ditrysia</taxon>
        <taxon>Tineoidea</taxon>
        <taxon>Psychidae</taxon>
        <taxon>Oiketicinae</taxon>
        <taxon>Eumeta</taxon>
    </lineage>
</organism>
<name>A0A4C1UIB3_EUMVA</name>
<evidence type="ECO:0000313" key="2">
    <source>
        <dbReference type="EMBL" id="GBP25712.1"/>
    </source>
</evidence>